<dbReference type="Gene3D" id="3.40.630.20">
    <property type="entry name" value="Peptidase C15, pyroglutamyl peptidase I-like"/>
    <property type="match status" value="1"/>
</dbReference>
<organism evidence="12 13">
    <name type="scientific">Actinopolymorpha pittospori</name>
    <dbReference type="NCBI Taxonomy" id="648752"/>
    <lineage>
        <taxon>Bacteria</taxon>
        <taxon>Bacillati</taxon>
        <taxon>Actinomycetota</taxon>
        <taxon>Actinomycetes</taxon>
        <taxon>Propionibacteriales</taxon>
        <taxon>Actinopolymorphaceae</taxon>
        <taxon>Actinopolymorpha</taxon>
    </lineage>
</organism>
<accession>A0A927RKX2</accession>
<dbReference type="InterPro" id="IPR036440">
    <property type="entry name" value="Peptidase_C15-like_sf"/>
</dbReference>
<evidence type="ECO:0000313" key="12">
    <source>
        <dbReference type="EMBL" id="MBE1607188.1"/>
    </source>
</evidence>
<evidence type="ECO:0000313" key="13">
    <source>
        <dbReference type="Proteomes" id="UP000638648"/>
    </source>
</evidence>
<evidence type="ECO:0000256" key="3">
    <source>
        <dbReference type="ARBA" id="ARBA00004496"/>
    </source>
</evidence>
<evidence type="ECO:0000256" key="6">
    <source>
        <dbReference type="ARBA" id="ARBA00022670"/>
    </source>
</evidence>
<proteinExistence type="inferred from homology"/>
<comment type="caution">
    <text evidence="12">The sequence shown here is derived from an EMBL/GenBank/DDBJ whole genome shotgun (WGS) entry which is preliminary data.</text>
</comment>
<dbReference type="HAMAP" id="MF_00417">
    <property type="entry name" value="Pyrrolid_peptidase"/>
    <property type="match status" value="1"/>
</dbReference>
<evidence type="ECO:0000256" key="7">
    <source>
        <dbReference type="ARBA" id="ARBA00022801"/>
    </source>
</evidence>
<dbReference type="PROSITE" id="PS01333">
    <property type="entry name" value="PYRASE_GLU"/>
    <property type="match status" value="1"/>
</dbReference>
<evidence type="ECO:0000256" key="2">
    <source>
        <dbReference type="ARBA" id="ARBA00002280"/>
    </source>
</evidence>
<dbReference type="FunFam" id="3.40.630.20:FF:000001">
    <property type="entry name" value="Pyrrolidone-carboxylate peptidase"/>
    <property type="match status" value="1"/>
</dbReference>
<dbReference type="PRINTS" id="PR00706">
    <property type="entry name" value="PYROGLUPTASE"/>
</dbReference>
<dbReference type="InterPro" id="IPR033693">
    <property type="entry name" value="PGPEP1_Glu_AS"/>
</dbReference>
<dbReference type="Proteomes" id="UP000638648">
    <property type="component" value="Unassembled WGS sequence"/>
</dbReference>
<evidence type="ECO:0000256" key="4">
    <source>
        <dbReference type="ARBA" id="ARBA00006641"/>
    </source>
</evidence>
<comment type="subunit">
    <text evidence="9">Homotetramer.</text>
</comment>
<dbReference type="GO" id="GO:0006508">
    <property type="term" value="P:proteolysis"/>
    <property type="evidence" value="ECO:0007669"/>
    <property type="project" value="UniProtKB-KW"/>
</dbReference>
<evidence type="ECO:0000256" key="1">
    <source>
        <dbReference type="ARBA" id="ARBA00001770"/>
    </source>
</evidence>
<evidence type="ECO:0000256" key="11">
    <source>
        <dbReference type="PROSITE-ProRule" id="PRU10077"/>
    </source>
</evidence>
<keyword evidence="8 9" id="KW-0788">Thiol protease</keyword>
<evidence type="ECO:0000256" key="5">
    <source>
        <dbReference type="ARBA" id="ARBA00022490"/>
    </source>
</evidence>
<reference evidence="12" key="1">
    <citation type="submission" date="2020-10" db="EMBL/GenBank/DDBJ databases">
        <title>Sequencing the genomes of 1000 actinobacteria strains.</title>
        <authorList>
            <person name="Klenk H.-P."/>
        </authorList>
    </citation>
    <scope>NUCLEOTIDE SEQUENCE</scope>
    <source>
        <strain evidence="12">DSM 45354</strain>
    </source>
</reference>
<keyword evidence="7 9" id="KW-0378">Hydrolase</keyword>
<dbReference type="PANTHER" id="PTHR23402:SF1">
    <property type="entry name" value="PYROGLUTAMYL-PEPTIDASE I"/>
    <property type="match status" value="1"/>
</dbReference>
<dbReference type="NCBIfam" id="NF009676">
    <property type="entry name" value="PRK13197.1"/>
    <property type="match status" value="1"/>
</dbReference>
<dbReference type="PIRSF" id="PIRSF015592">
    <property type="entry name" value="Prld-crbxl_pptds"/>
    <property type="match status" value="1"/>
</dbReference>
<dbReference type="EC" id="3.4.19.3" evidence="9"/>
<gene>
    <name evidence="9" type="primary">pcp</name>
    <name evidence="12" type="ORF">HEB94_004036</name>
</gene>
<protein>
    <recommendedName>
        <fullName evidence="9">Pyrrolidone-carboxylate peptidase</fullName>
        <ecNumber evidence="9">3.4.19.3</ecNumber>
    </recommendedName>
    <alternativeName>
        <fullName evidence="9">5-oxoprolyl-peptidase</fullName>
    </alternativeName>
    <alternativeName>
        <fullName evidence="9">Pyroglutamyl-peptidase I</fullName>
        <shortName evidence="9">PGP-I</shortName>
        <shortName evidence="9">Pyrase</shortName>
    </alternativeName>
</protein>
<feature type="active site" evidence="9 11">
    <location>
        <position position="155"/>
    </location>
</feature>
<dbReference type="NCBIfam" id="TIGR00504">
    <property type="entry name" value="pyro_pdase"/>
    <property type="match status" value="1"/>
</dbReference>
<evidence type="ECO:0000256" key="9">
    <source>
        <dbReference type="HAMAP-Rule" id="MF_00417"/>
    </source>
</evidence>
<comment type="function">
    <text evidence="2 9">Removes 5-oxoproline from various penultimate amino acid residues except L-proline.</text>
</comment>
<dbReference type="InterPro" id="IPR016125">
    <property type="entry name" value="Peptidase_C15-like"/>
</dbReference>
<dbReference type="InterPro" id="IPR033694">
    <property type="entry name" value="PGPEP1_Cys_AS"/>
</dbReference>
<dbReference type="AlphaFoldDB" id="A0A927RKX2"/>
<dbReference type="RefSeq" id="WP_202896435.1">
    <property type="nucleotide sequence ID" value="NZ_BAABJL010000175.1"/>
</dbReference>
<feature type="active site" evidence="9">
    <location>
        <position position="179"/>
    </location>
</feature>
<dbReference type="SUPFAM" id="SSF53182">
    <property type="entry name" value="Pyrrolidone carboxyl peptidase (pyroglutamate aminopeptidase)"/>
    <property type="match status" value="1"/>
</dbReference>
<dbReference type="GO" id="GO:0016920">
    <property type="term" value="F:pyroglutamyl-peptidase activity"/>
    <property type="evidence" value="ECO:0007669"/>
    <property type="project" value="UniProtKB-UniRule"/>
</dbReference>
<name>A0A927RKX2_9ACTN</name>
<dbReference type="PROSITE" id="PS01334">
    <property type="entry name" value="PYRASE_CYS"/>
    <property type="match status" value="1"/>
</dbReference>
<keyword evidence="5 9" id="KW-0963">Cytoplasm</keyword>
<dbReference type="GO" id="GO:0005829">
    <property type="term" value="C:cytosol"/>
    <property type="evidence" value="ECO:0007669"/>
    <property type="project" value="InterPro"/>
</dbReference>
<comment type="subcellular location">
    <subcellularLocation>
        <location evidence="3 9">Cytoplasm</location>
    </subcellularLocation>
</comment>
<comment type="similarity">
    <text evidence="4 9">Belongs to the peptidase C15 family.</text>
</comment>
<dbReference type="InterPro" id="IPR000816">
    <property type="entry name" value="Peptidase_C15"/>
</dbReference>
<dbReference type="EMBL" id="JADBEM010000001">
    <property type="protein sequence ID" value="MBE1607188.1"/>
    <property type="molecule type" value="Genomic_DNA"/>
</dbReference>
<evidence type="ECO:0000256" key="10">
    <source>
        <dbReference type="PROSITE-ProRule" id="PRU10076"/>
    </source>
</evidence>
<dbReference type="InterPro" id="IPR029762">
    <property type="entry name" value="PGP-I_bact-type"/>
</dbReference>
<evidence type="ECO:0000256" key="8">
    <source>
        <dbReference type="ARBA" id="ARBA00022807"/>
    </source>
</evidence>
<comment type="catalytic activity">
    <reaction evidence="1 9 10">
        <text>Release of an N-terminal pyroglutamyl group from a polypeptide, the second amino acid generally not being Pro.</text>
        <dbReference type="EC" id="3.4.19.3"/>
    </reaction>
</comment>
<dbReference type="Pfam" id="PF01470">
    <property type="entry name" value="Peptidase_C15"/>
    <property type="match status" value="1"/>
</dbReference>
<dbReference type="CDD" id="cd00501">
    <property type="entry name" value="Peptidase_C15"/>
    <property type="match status" value="1"/>
</dbReference>
<keyword evidence="13" id="KW-1185">Reference proteome</keyword>
<keyword evidence="6 9" id="KW-0645">Protease</keyword>
<sequence length="226" mass="23970">MNFHALTRARTFAMTSTVLVTGFEPFDGRDLNPSWEAVVRLAETWSGPLHTARLPCVFGAAIPTLQTAIEVYAPDLVVCVGQAGGRHTITPERVAINVDDARIPDNAGNQPVDVPVVADGPAAYFTRLPVKACVAELRSAGIPATVSQSAGTFVCNHVFYGLMHLIATRYPGLRGGFVHVPYAPEQVVDGTGPSMSIDMISRGLAIMLRTSLSTPVDVLLSDGALS</sequence>
<dbReference type="PANTHER" id="PTHR23402">
    <property type="entry name" value="PROTEASE FAMILY C15 PYROGLUTAMYL-PEPTIDASE I-RELATED"/>
    <property type="match status" value="1"/>
</dbReference>
<feature type="active site" evidence="9 10">
    <location>
        <position position="92"/>
    </location>
</feature>